<organism evidence="5 6">
    <name type="scientific">Gracilibacillus halotolerans</name>
    <dbReference type="NCBI Taxonomy" id="74386"/>
    <lineage>
        <taxon>Bacteria</taxon>
        <taxon>Bacillati</taxon>
        <taxon>Bacillota</taxon>
        <taxon>Bacilli</taxon>
        <taxon>Bacillales</taxon>
        <taxon>Bacillaceae</taxon>
        <taxon>Gracilibacillus</taxon>
    </lineage>
</organism>
<keyword evidence="6" id="KW-1185">Reference proteome</keyword>
<dbReference type="GO" id="GO:0046677">
    <property type="term" value="P:response to antibiotic"/>
    <property type="evidence" value="ECO:0007669"/>
    <property type="project" value="UniProtKB-KW"/>
</dbReference>
<proteinExistence type="inferred from homology"/>
<dbReference type="SUPFAM" id="SSF110710">
    <property type="entry name" value="TTHA0583/YokD-like"/>
    <property type="match status" value="1"/>
</dbReference>
<dbReference type="AlphaFoldDB" id="A0A841RPD3"/>
<keyword evidence="4" id="KW-0046">Antibiotic resistance</keyword>
<dbReference type="EC" id="2.3.1.-" evidence="4"/>
<comment type="caution">
    <text evidence="5">The sequence shown here is derived from an EMBL/GenBank/DDBJ whole genome shotgun (WGS) entry which is preliminary data.</text>
</comment>
<dbReference type="RefSeq" id="WP_184246743.1">
    <property type="nucleotide sequence ID" value="NZ_BAAACU010000059.1"/>
</dbReference>
<evidence type="ECO:0000256" key="3">
    <source>
        <dbReference type="ARBA" id="ARBA00023315"/>
    </source>
</evidence>
<dbReference type="InterPro" id="IPR003679">
    <property type="entry name" value="Amioglycoside_AcTrfase"/>
</dbReference>
<evidence type="ECO:0000256" key="4">
    <source>
        <dbReference type="RuleBase" id="RU365031"/>
    </source>
</evidence>
<comment type="similarity">
    <text evidence="1 4">Belongs to the antibiotic N-acetyltransferase family.</text>
</comment>
<dbReference type="EMBL" id="JACHON010000005">
    <property type="protein sequence ID" value="MBB6512794.1"/>
    <property type="molecule type" value="Genomic_DNA"/>
</dbReference>
<keyword evidence="2 4" id="KW-0808">Transferase</keyword>
<dbReference type="Pfam" id="PF02522">
    <property type="entry name" value="Antibiotic_NAT"/>
    <property type="match status" value="1"/>
</dbReference>
<dbReference type="GO" id="GO:0046353">
    <property type="term" value="F:aminoglycoside 3-N-acetyltransferase activity"/>
    <property type="evidence" value="ECO:0007669"/>
    <property type="project" value="UniProtKB-EC"/>
</dbReference>
<accession>A0A841RPD3</accession>
<reference evidence="5 6" key="1">
    <citation type="submission" date="2020-08" db="EMBL/GenBank/DDBJ databases">
        <title>Genomic Encyclopedia of Type Strains, Phase IV (KMG-IV): sequencing the most valuable type-strain genomes for metagenomic binning, comparative biology and taxonomic classification.</title>
        <authorList>
            <person name="Goeker M."/>
        </authorList>
    </citation>
    <scope>NUCLEOTIDE SEQUENCE [LARGE SCALE GENOMIC DNA]</scope>
    <source>
        <strain evidence="5 6">DSM 11805</strain>
    </source>
</reference>
<gene>
    <name evidence="5" type="ORF">GGQ92_001583</name>
</gene>
<evidence type="ECO:0000256" key="1">
    <source>
        <dbReference type="ARBA" id="ARBA00006383"/>
    </source>
</evidence>
<dbReference type="PANTHER" id="PTHR11104:SF0">
    <property type="entry name" value="SPBETA PROPHAGE-DERIVED AMINOGLYCOSIDE N(3')-ACETYLTRANSFERASE-LIKE PROTEIN YOKD"/>
    <property type="match status" value="1"/>
</dbReference>
<dbReference type="InterPro" id="IPR028345">
    <property type="entry name" value="Antibiotic_NAT-like"/>
</dbReference>
<evidence type="ECO:0000256" key="2">
    <source>
        <dbReference type="ARBA" id="ARBA00022679"/>
    </source>
</evidence>
<name>A0A841RPD3_9BACI</name>
<dbReference type="Proteomes" id="UP000572212">
    <property type="component" value="Unassembled WGS sequence"/>
</dbReference>
<evidence type="ECO:0000313" key="6">
    <source>
        <dbReference type="Proteomes" id="UP000572212"/>
    </source>
</evidence>
<protein>
    <recommendedName>
        <fullName evidence="4">Aminoglycoside N(3)-acetyltransferase</fullName>
        <ecNumber evidence="4">2.3.1.-</ecNumber>
    </recommendedName>
</protein>
<comment type="catalytic activity">
    <reaction evidence="4">
        <text>a 2-deoxystreptamine antibiotic + acetyl-CoA = an N(3)-acetyl-2-deoxystreptamine antibiotic + CoA + H(+)</text>
        <dbReference type="Rhea" id="RHEA:12665"/>
        <dbReference type="ChEBI" id="CHEBI:15378"/>
        <dbReference type="ChEBI" id="CHEBI:57287"/>
        <dbReference type="ChEBI" id="CHEBI:57288"/>
        <dbReference type="ChEBI" id="CHEBI:57921"/>
        <dbReference type="ChEBI" id="CHEBI:77452"/>
        <dbReference type="EC" id="2.3.1.81"/>
    </reaction>
</comment>
<evidence type="ECO:0000313" key="5">
    <source>
        <dbReference type="EMBL" id="MBB6512794.1"/>
    </source>
</evidence>
<keyword evidence="3 4" id="KW-0012">Acyltransferase</keyword>
<dbReference type="PANTHER" id="PTHR11104">
    <property type="entry name" value="AMINOGLYCOSIDE N3-ACETYLTRANSFERASE"/>
    <property type="match status" value="1"/>
</dbReference>
<sequence>MYTKTDFKKHLEELGIKKDGTLLVHSSYKSIGDVDGGPDTVLDSLSEYMEDGLLVLPTHTWSYINHKNPIFYVDESPTCVGHLTERFRKREGVIRSWHPTHSVAALGKDAAEFTKGDEKFDTPCARGSAWGKLLDRKAQIMLLGVDLRRNTFIHGIEEWVDIPGRLTDTHESLYTVLEDGTKISVPSRRHTSTPWSEHFWKVDDYLVELGAMHIGKFGDAEVRVCDTVKTTEVITEMLEVDPELFTDNEPLTSEFKLAFDEKWSKRETTRSL</sequence>